<feature type="region of interest" description="Disordered" evidence="17">
    <location>
        <begin position="1612"/>
        <end position="1631"/>
    </location>
</feature>
<keyword evidence="4" id="KW-0540">Nuclease</keyword>
<evidence type="ECO:0000256" key="6">
    <source>
        <dbReference type="ARBA" id="ARBA00022750"/>
    </source>
</evidence>
<keyword evidence="15" id="KW-0511">Multifunctional enzyme</keyword>
<keyword evidence="12" id="KW-0239">DNA-directed DNA polymerase</keyword>
<feature type="compositionally biased region" description="Basic and acidic residues" evidence="17">
    <location>
        <begin position="404"/>
        <end position="413"/>
    </location>
</feature>
<dbReference type="InterPro" id="IPR002156">
    <property type="entry name" value="RNaseH_domain"/>
</dbReference>
<dbReference type="CDD" id="cd01647">
    <property type="entry name" value="RT_LTR"/>
    <property type="match status" value="2"/>
</dbReference>
<dbReference type="SMART" id="SM00343">
    <property type="entry name" value="ZnF_C2HC"/>
    <property type="match status" value="2"/>
</dbReference>
<sequence length="3311" mass="375169">MKDKARWIREPKEQSKWLSPQGESEVTALRRESGVEVTVKTAQAMSGGDATELSLAETLKAMQQTMSEMSQKFWNVEKAVDTLQTSQVSLSQNVSTIQTRVRSLSAGNPVGIRRRVSSSPSSAARNETSGQTTPGAINAAAQPLEVETQVEDEDQLADQYEQESLDQFETMRKVSQELKEMKSKFHQATSSEPDINRVIEEARRTPFISRIANLRIKDSRKLKLDPYSGLEDPKNYLAGFLIAAGRVELDEADEDAGYCRLFSENLCGQALTWFTQLEPGSISNFDELSAVFLKQYSILMDKSVSDADLWNLSQGPNESLRVFITKFKGVLSKLPRISQQSALSALRKGLRHDSRFKEDLILHKPDTIQDALFRANNWMEVEDEKENFAKRNKQEKPAVTVPTKKFEPRESKGPRKFGSQPFNSTDCSVLKRHLAELWASGDLSKFDIKEFVKEYHEAKENSKDQNPKRPRFSSEEEPRSSKGKINVILGGSKLCRDSISSIKKHRRNVLLKASLSEEIDFQGASISFNEEETRHLQRPHDDALVITLDVANFEVSRILIDAGSSVDLIFLSTLERMGISRADIVGPPSPLVAFTSESAMSLGTIKLPVLAKKEKEDVVVEVVLEEDKPDRKIRIGATLTGQIKEALVELLRKNKTSFAWSAADMPGIDPSIICHELNVDPSFKPVKQKRRKLGVERAKIVNDEVDKLLKIGSIREVQYPEWVANTVVVKKKNGKDRVCIDFTDLNKACPKDSFPLPHIDRLVESTAGNELLTFMDAFSGYNQIMMNPEDQEKTSFITDRGIYCYKVMPFGLKNAGATYQRLVNKMFHNHLGKTMEVYIDDMLVKSLKKEDHVKHLEECFDILNKYQMKLNPAKCTFGVPSGEFLGYIVTERGIEANPNQINAFLNMPSPKNFKEVQRLTGRIAAMNRFISRSTDKSIPFYQILKGNKGFLWDERCEEAFGQLKAYLTTPPILSKPEVDEKLYLYVSVSNHAVSGVLVREDRGEQKPIYYVSKSMTDPETRYTMMEKLALAVVTSARKLRPPSQSGRLAKWAVELSEYDIEFKSRISMKAQVLADFLTELPIPGTIEQPENQTWKLHVDGSSTKQGSGVGIKLESPTSEVLEQSFRLLFNASNNEAEYEALIAGLRLAQGVGAREIVAYCDSQLVVNQFNGDYETKDSRMEAYLEVVKDLSKNFLKFELVRIPRGENTTADALAALASTSDPEIKRVIPVECISERSIQDNKETLVVTRYRAAARDREDAIPETVLETETLIEEDILESNEHPEPEPRVFHKVDQIPAKDWGADWREPIKHYIMTGELPKNRWQARKLKIVSAKFCLSKDTLYRRGVSDPYLLCIFGPEVEIVMSEVHEGLCGSHSSGRAMAFKVKRMGYYWPTMITDCVKFAQRCKRCQLHAPLIHQPSELFSSISAPYPFMRWSMDIIGPLHKSTRGVQYLLVLTDYFSKWIEAEAYVGIKDSAVKTFIWKNIICRHGVPYSTPRYPQGNGQAEAANKTILSNLKKRLNHLKGGWYEELQPVLWAYRTTPRRPTGETPFSLVYGMEALVPAELNVPGLRRTEAPLNVEETSAMLDDSLDTIDERRASLTIKRKKAPANSASIGKGLTSLPSIKGKGSTMRTSKQKFGCANIQRIENRAFIQANKAKYPSSHTSDYGDLVDEQNTSTPWPARSRINIMQSGIRAKSEIVASGQLDQLLGSSARLNGVKGALHGLAFVEYIRLLTPLCFQEKMVIVGRDWLRRERLKAGKMGGDKVRMGKRDKSGKSKKGKDVVEETLVSEEPRVTEETRVEATMDGKNPVGPEAGQKLPVHETPESSGATEEKENPNALPSAQEQWDTMKAMMAQMAALTKALVPDPVVQAKENKTDADADVDVEIVEVNLPTNSSRKRGDYLSLLQHVSKLGTSHFTGSSDPIVADEWRTRLKRNFNSTRCPEDYRKDIAIHFLEGDAHNWWLTVEKRKGDQIQSFADFEEEFNKKFFPPEAWDRLECAYLDLVQGNRTVREYDEEFNRLRRYVGRELEDEQAQVCRFIRGLRIEIRNHCLIRTFTSVSELVERAAMIEVGLEEEKRMKPEKFSSRPSQPTKPMDKKRKFDKVEDTKSDTKRGECATCGKNHIGTCWRAVGACVRCGSKDHSIQNCPRMDQGTPKESVNEQRTCFYCGKAGHFKRERPKLEAERQAGQRGNRSGNGLPPPPKRQAIAPRVYELSEEATNAENFRAITGGVKTNTLFDTGATRCFVSSEMVEKGGFKKEPNTEYGMVRAANRQAMCPSGVVREISVVVNGVNMPTDLIVVQLRKYDVILGMDWLGKYKAHIDCHRGRIQFEREEGMLKFQGIRTTSGSLVISAIQAERMLEKGCEAYIATITTHEVGASAELKDIPIANEFSDVFEAVSGLPPDRSDPFTIELEPGTTPISKAPYRMAPAEMAELKKQLEELLDKGFIRPSSSPWGAPVLFVKKKDGSFRLCIDYRGLNKVTVKNKYPLPRIDELLDQLRGARWFSKIDLASGYHQIPIEPSDVRKTAFRTRYGHYEFVVMPFGLTNAPAAFMKMMNGIFREFLDVFVIIFIDDILVYSKDRETHQNHIRTVLERLREQKLFAKLSKCSFWQRSIGFLGHIISDQGVSVDPEKIRSIKEWPRPKNATEIRSFIGLAGYYRRFVKGFASMAQPMTRLTGKDTKFQWSEECVKSFSELKSMLTSAPVLTLPEADEPYMVYTDASIMGLGCVLMQRGRVIAYASRQLRKHEGNYPTHDLEMAAVVFALKIWRSYLYGAKVQIFTDHKSLKYIFTQPELNLRQRRWMELVADYDLDIAYHPGKANQVADALSRRRCDVEAEKNQEALINMMGTLHLNALSKEFEPLGLGAADQADLLSRIRLAQEKDHDLNKWAENNKTEYQTSNNGTIVVNGRVCVPNIKELKEEILREAHQSRFSIHPGLHKMYHDLKRYYHWVGMKKDVARWVARCPTCQLVKAESQVPSGLVQSLPMPEWKWDHVTMDFVTGLPRSPAKHDAVWVVVDRLTKSAHFVAVSETDGAERIAAKYIEEIVRLHGVPGGSWEKHLTLVEFAYNNSYQASIGMSPYEALYGRACRTPLCWTPVGERMLFGPKIVDETNEKMKFLKVKLKEAQDRQKSYADKRRKELEFKVGDLVYLKAVTYKGDGRFSKRKKLSPRYVGPYKVIERVGPVAYKLELPPKLDAFHKVFHVSQLRKCLSERDEAVADVPPELQENLTVKAKPIRIIDRMEKGTRGKRINMVKVLWDCGGREEATWETENKIKADFYEWYKEMGKEELESDSGTNPIQGGETCSVRDP</sequence>
<feature type="region of interest" description="Disordered" evidence="17">
    <location>
        <begin position="3289"/>
        <end position="3311"/>
    </location>
</feature>
<keyword evidence="14" id="KW-0233">DNA recombination</keyword>
<keyword evidence="3" id="KW-0548">Nucleotidyltransferase</keyword>
<feature type="region of interest" description="Disordered" evidence="17">
    <location>
        <begin position="387"/>
        <end position="422"/>
    </location>
</feature>
<evidence type="ECO:0000256" key="7">
    <source>
        <dbReference type="ARBA" id="ARBA00022759"/>
    </source>
</evidence>
<dbReference type="FunFam" id="3.30.70.270:FF:000020">
    <property type="entry name" value="Transposon Tf2-6 polyprotein-like Protein"/>
    <property type="match status" value="1"/>
</dbReference>
<feature type="compositionally biased region" description="Basic and acidic residues" evidence="17">
    <location>
        <begin position="1820"/>
        <end position="1836"/>
    </location>
</feature>
<keyword evidence="5" id="KW-0479">Metal-binding</keyword>
<dbReference type="Pfam" id="PF24626">
    <property type="entry name" value="SH3_Tf2-1"/>
    <property type="match status" value="1"/>
</dbReference>
<dbReference type="PANTHER" id="PTHR37984">
    <property type="entry name" value="PROTEIN CBG26694"/>
    <property type="match status" value="1"/>
</dbReference>
<feature type="compositionally biased region" description="Basic and acidic residues" evidence="17">
    <location>
        <begin position="1762"/>
        <end position="1784"/>
    </location>
</feature>
<dbReference type="PANTHER" id="PTHR37984:SF5">
    <property type="entry name" value="PROTEIN NYNRIN-LIKE"/>
    <property type="match status" value="1"/>
</dbReference>
<feature type="compositionally biased region" description="Basic and acidic residues" evidence="17">
    <location>
        <begin position="1"/>
        <end position="15"/>
    </location>
</feature>
<dbReference type="Pfam" id="PF17919">
    <property type="entry name" value="RT_RNaseH_2"/>
    <property type="match status" value="1"/>
</dbReference>
<keyword evidence="21" id="KW-1185">Reference proteome</keyword>
<dbReference type="Proteomes" id="UP000694251">
    <property type="component" value="Chromosome 9"/>
</dbReference>
<dbReference type="Pfam" id="PF08284">
    <property type="entry name" value="RVP_2"/>
    <property type="match status" value="1"/>
</dbReference>
<dbReference type="FunFam" id="3.10.20.370:FF:000001">
    <property type="entry name" value="Retrovirus-related Pol polyprotein from transposon 17.6-like protein"/>
    <property type="match status" value="1"/>
</dbReference>
<feature type="domain" description="Reverse transcriptase" evidence="18">
    <location>
        <begin position="2444"/>
        <end position="2623"/>
    </location>
</feature>
<dbReference type="Pfam" id="PF17921">
    <property type="entry name" value="Integrase_H2C2"/>
    <property type="match status" value="2"/>
</dbReference>
<gene>
    <name evidence="20" type="ORF">ISN44_As09g003770</name>
</gene>
<dbReference type="GO" id="GO:0004523">
    <property type="term" value="F:RNA-DNA hybrid ribonuclease activity"/>
    <property type="evidence" value="ECO:0007669"/>
    <property type="project" value="InterPro"/>
</dbReference>
<keyword evidence="10" id="KW-0229">DNA integration</keyword>
<feature type="domain" description="RNase H type-1" evidence="19">
    <location>
        <begin position="1090"/>
        <end position="1219"/>
    </location>
</feature>
<feature type="coiled-coil region" evidence="16">
    <location>
        <begin position="3110"/>
        <end position="3137"/>
    </location>
</feature>
<feature type="compositionally biased region" description="Basic and acidic residues" evidence="17">
    <location>
        <begin position="387"/>
        <end position="396"/>
    </location>
</feature>
<feature type="compositionally biased region" description="Polar residues" evidence="17">
    <location>
        <begin position="126"/>
        <end position="135"/>
    </location>
</feature>
<evidence type="ECO:0000256" key="3">
    <source>
        <dbReference type="ARBA" id="ARBA00022695"/>
    </source>
</evidence>
<dbReference type="PROSITE" id="PS50878">
    <property type="entry name" value="RT_POL"/>
    <property type="match status" value="2"/>
</dbReference>
<feature type="domain" description="Reverse transcriptase" evidence="18">
    <location>
        <begin position="710"/>
        <end position="889"/>
    </location>
</feature>
<dbReference type="GO" id="GO:0003677">
    <property type="term" value="F:DNA binding"/>
    <property type="evidence" value="ECO:0007669"/>
    <property type="project" value="UniProtKB-KW"/>
</dbReference>
<dbReference type="GO" id="GO:0015074">
    <property type="term" value="P:DNA integration"/>
    <property type="evidence" value="ECO:0007669"/>
    <property type="project" value="UniProtKB-KW"/>
</dbReference>
<keyword evidence="7" id="KW-0255">Endonuclease</keyword>
<evidence type="ECO:0000256" key="5">
    <source>
        <dbReference type="ARBA" id="ARBA00022723"/>
    </source>
</evidence>
<evidence type="ECO:0000256" key="2">
    <source>
        <dbReference type="ARBA" id="ARBA00022679"/>
    </source>
</evidence>
<dbReference type="CDD" id="cd09274">
    <property type="entry name" value="RNase_HI_RT_Ty3"/>
    <property type="match status" value="1"/>
</dbReference>
<keyword evidence="2" id="KW-0808">Transferase</keyword>
<evidence type="ECO:0000256" key="4">
    <source>
        <dbReference type="ARBA" id="ARBA00022722"/>
    </source>
</evidence>
<dbReference type="Pfam" id="PF00078">
    <property type="entry name" value="RVT_1"/>
    <property type="match status" value="2"/>
</dbReference>
<reference evidence="20 21" key="1">
    <citation type="submission" date="2020-12" db="EMBL/GenBank/DDBJ databases">
        <title>Concerted genomic and epigenomic changes stabilize Arabidopsis allopolyploids.</title>
        <authorList>
            <person name="Chen Z."/>
        </authorList>
    </citation>
    <scope>NUCLEOTIDE SEQUENCE [LARGE SCALE GENOMIC DNA]</scope>
    <source>
        <strain evidence="20">As9502</strain>
        <tissue evidence="20">Leaf</tissue>
    </source>
</reference>
<feature type="compositionally biased region" description="Basic and acidic residues" evidence="17">
    <location>
        <begin position="1791"/>
        <end position="1805"/>
    </location>
</feature>
<evidence type="ECO:0000256" key="14">
    <source>
        <dbReference type="ARBA" id="ARBA00023172"/>
    </source>
</evidence>
<keyword evidence="8" id="KW-0378">Hydrolase</keyword>
<comment type="caution">
    <text evidence="20">The sequence shown here is derived from an EMBL/GenBank/DDBJ whole genome shotgun (WGS) entry which is preliminary data.</text>
</comment>
<dbReference type="EMBL" id="JAEFBJ010000009">
    <property type="protein sequence ID" value="KAG7571980.1"/>
    <property type="molecule type" value="Genomic_DNA"/>
</dbReference>
<dbReference type="OrthoDB" id="1817049at2759"/>
<dbReference type="GO" id="GO:0003964">
    <property type="term" value="F:RNA-directed DNA polymerase activity"/>
    <property type="evidence" value="ECO:0007669"/>
    <property type="project" value="UniProtKB-KW"/>
</dbReference>
<dbReference type="Pfam" id="PF03732">
    <property type="entry name" value="Retrotrans_gag"/>
    <property type="match status" value="2"/>
</dbReference>
<dbReference type="GO" id="GO:0006310">
    <property type="term" value="P:DNA recombination"/>
    <property type="evidence" value="ECO:0007669"/>
    <property type="project" value="UniProtKB-KW"/>
</dbReference>
<dbReference type="CDD" id="cd00303">
    <property type="entry name" value="retropepsin_like"/>
    <property type="match status" value="1"/>
</dbReference>
<evidence type="ECO:0000256" key="1">
    <source>
        <dbReference type="ARBA" id="ARBA00022670"/>
    </source>
</evidence>
<name>A0A8T2AEV6_ARASU</name>
<feature type="compositionally biased region" description="Basic and acidic residues" evidence="17">
    <location>
        <begin position="457"/>
        <end position="480"/>
    </location>
</feature>
<keyword evidence="6" id="KW-0064">Aspartyl protease</keyword>
<dbReference type="Pfam" id="PF17917">
    <property type="entry name" value="RT_RNaseH"/>
    <property type="match status" value="1"/>
</dbReference>
<dbReference type="GO" id="GO:0003887">
    <property type="term" value="F:DNA-directed DNA polymerase activity"/>
    <property type="evidence" value="ECO:0007669"/>
    <property type="project" value="UniProtKB-KW"/>
</dbReference>
<dbReference type="Pfam" id="PF13456">
    <property type="entry name" value="RVT_3"/>
    <property type="match status" value="1"/>
</dbReference>
<evidence type="ECO:0000313" key="20">
    <source>
        <dbReference type="EMBL" id="KAG7571980.1"/>
    </source>
</evidence>
<dbReference type="CDD" id="cd09279">
    <property type="entry name" value="RNase_HI_like"/>
    <property type="match status" value="1"/>
</dbReference>
<evidence type="ECO:0000259" key="19">
    <source>
        <dbReference type="PROSITE" id="PS50879"/>
    </source>
</evidence>
<evidence type="ECO:0000256" key="12">
    <source>
        <dbReference type="ARBA" id="ARBA00022932"/>
    </source>
</evidence>
<dbReference type="InterPro" id="IPR005162">
    <property type="entry name" value="Retrotrans_gag_dom"/>
</dbReference>
<evidence type="ECO:0000256" key="8">
    <source>
        <dbReference type="ARBA" id="ARBA00022801"/>
    </source>
</evidence>
<keyword evidence="16" id="KW-0175">Coiled coil</keyword>
<dbReference type="InterPro" id="IPR000477">
    <property type="entry name" value="RT_dom"/>
</dbReference>
<dbReference type="GO" id="GO:0008270">
    <property type="term" value="F:zinc ion binding"/>
    <property type="evidence" value="ECO:0007669"/>
    <property type="project" value="InterPro"/>
</dbReference>
<dbReference type="GO" id="GO:0006508">
    <property type="term" value="P:proteolysis"/>
    <property type="evidence" value="ECO:0007669"/>
    <property type="project" value="UniProtKB-KW"/>
</dbReference>
<dbReference type="GO" id="GO:0004190">
    <property type="term" value="F:aspartic-type endopeptidase activity"/>
    <property type="evidence" value="ECO:0007669"/>
    <property type="project" value="UniProtKB-KW"/>
</dbReference>
<evidence type="ECO:0000256" key="15">
    <source>
        <dbReference type="ARBA" id="ARBA00023268"/>
    </source>
</evidence>
<proteinExistence type="predicted"/>
<protein>
    <submittedName>
        <fullName evidence="20">Ribonuclease H-like superfamily</fullName>
    </submittedName>
</protein>
<evidence type="ECO:0000313" key="21">
    <source>
        <dbReference type="Proteomes" id="UP000694251"/>
    </source>
</evidence>
<keyword evidence="13" id="KW-0238">DNA-binding</keyword>
<dbReference type="InterPro" id="IPR041577">
    <property type="entry name" value="RT_RNaseH_2"/>
</dbReference>
<accession>A0A8T2AEV6</accession>
<evidence type="ECO:0000256" key="11">
    <source>
        <dbReference type="ARBA" id="ARBA00022918"/>
    </source>
</evidence>
<organism evidence="20 21">
    <name type="scientific">Arabidopsis suecica</name>
    <name type="common">Swedish thale-cress</name>
    <name type="synonym">Cardaminopsis suecica</name>
    <dbReference type="NCBI Taxonomy" id="45249"/>
    <lineage>
        <taxon>Eukaryota</taxon>
        <taxon>Viridiplantae</taxon>
        <taxon>Streptophyta</taxon>
        <taxon>Embryophyta</taxon>
        <taxon>Tracheophyta</taxon>
        <taxon>Spermatophyta</taxon>
        <taxon>Magnoliopsida</taxon>
        <taxon>eudicotyledons</taxon>
        <taxon>Gunneridae</taxon>
        <taxon>Pentapetalae</taxon>
        <taxon>rosids</taxon>
        <taxon>malvids</taxon>
        <taxon>Brassicales</taxon>
        <taxon>Brassicaceae</taxon>
        <taxon>Camelineae</taxon>
        <taxon>Arabidopsis</taxon>
    </lineage>
</organism>
<dbReference type="InterPro" id="IPR041373">
    <property type="entry name" value="RT_RNaseH"/>
</dbReference>
<dbReference type="FunFam" id="3.10.10.10:FF:000007">
    <property type="entry name" value="Retrovirus-related Pol polyprotein from transposon 17.6-like Protein"/>
    <property type="match status" value="1"/>
</dbReference>
<dbReference type="InterPro" id="IPR041588">
    <property type="entry name" value="Integrase_H2C2"/>
</dbReference>
<evidence type="ECO:0000256" key="13">
    <source>
        <dbReference type="ARBA" id="ARBA00023125"/>
    </source>
</evidence>
<dbReference type="PROSITE" id="PS50879">
    <property type="entry name" value="RNASE_H_1"/>
    <property type="match status" value="1"/>
</dbReference>
<keyword evidence="11" id="KW-0695">RNA-directed DNA polymerase</keyword>
<feature type="region of interest" description="Disordered" evidence="17">
    <location>
        <begin position="1"/>
        <end position="29"/>
    </location>
</feature>
<feature type="region of interest" description="Disordered" evidence="17">
    <location>
        <begin position="1762"/>
        <end position="1843"/>
    </location>
</feature>
<evidence type="ECO:0000256" key="16">
    <source>
        <dbReference type="SAM" id="Coils"/>
    </source>
</evidence>
<feature type="region of interest" description="Disordered" evidence="17">
    <location>
        <begin position="111"/>
        <end position="136"/>
    </location>
</feature>
<feature type="region of interest" description="Disordered" evidence="17">
    <location>
        <begin position="2178"/>
        <end position="2206"/>
    </location>
</feature>
<evidence type="ECO:0000259" key="18">
    <source>
        <dbReference type="PROSITE" id="PS50878"/>
    </source>
</evidence>
<evidence type="ECO:0000256" key="9">
    <source>
        <dbReference type="ARBA" id="ARBA00022842"/>
    </source>
</evidence>
<keyword evidence="9" id="KW-0460">Magnesium</keyword>
<feature type="region of interest" description="Disordered" evidence="17">
    <location>
        <begin position="457"/>
        <end position="483"/>
    </location>
</feature>
<dbReference type="InterPro" id="IPR001878">
    <property type="entry name" value="Znf_CCHC"/>
</dbReference>
<keyword evidence="1" id="KW-0645">Protease</keyword>
<feature type="region of interest" description="Disordered" evidence="17">
    <location>
        <begin position="2079"/>
        <end position="2108"/>
    </location>
</feature>
<evidence type="ECO:0000256" key="17">
    <source>
        <dbReference type="SAM" id="MobiDB-lite"/>
    </source>
</evidence>
<dbReference type="InterPro" id="IPR050951">
    <property type="entry name" value="Retrovirus_Pol_polyprotein"/>
</dbReference>
<evidence type="ECO:0000256" key="10">
    <source>
        <dbReference type="ARBA" id="ARBA00022908"/>
    </source>
</evidence>
<dbReference type="InterPro" id="IPR056924">
    <property type="entry name" value="SH3_Tf2-1"/>
</dbReference>